<dbReference type="NCBIfam" id="NF006746">
    <property type="entry name" value="PRK09270.1-5"/>
    <property type="match status" value="1"/>
</dbReference>
<dbReference type="GO" id="GO:0005524">
    <property type="term" value="F:ATP binding"/>
    <property type="evidence" value="ECO:0007669"/>
    <property type="project" value="InterPro"/>
</dbReference>
<keyword evidence="3" id="KW-0378">Hydrolase</keyword>
<dbReference type="Gene3D" id="3.40.50.300">
    <property type="entry name" value="P-loop containing nucleotide triphosphate hydrolases"/>
    <property type="match status" value="1"/>
</dbReference>
<dbReference type="PANTHER" id="PTHR10285">
    <property type="entry name" value="URIDINE KINASE"/>
    <property type="match status" value="1"/>
</dbReference>
<proteinExistence type="predicted"/>
<dbReference type="InterPro" id="IPR006083">
    <property type="entry name" value="PRK/URK"/>
</dbReference>
<dbReference type="Proteomes" id="UP001145353">
    <property type="component" value="Unassembled WGS sequence"/>
</dbReference>
<feature type="domain" description="Phosphoribulokinase/uridine kinase" evidence="2">
    <location>
        <begin position="24"/>
        <end position="179"/>
    </location>
</feature>
<sequence>MTPTLEAMAERLLAKALTERRTLVAIAGPPAAGKSTLTERLCERVNALHQARDPQTSSALAVVVPMDGYHYDNAVLEPLELVATKGAPETFDCDGLKHDLMRIRRAERSVAVPVFDRPLDLARAGGRLVTPQHRLIIVEGNYLLLNRAPWRELHPLFDMTLFIDVSDDVLETRLIQRWMEMGADPAGALDRARNKDMLNARLIKTDSVAADLHWSASDRPFKDPQAKHSPSTAGDIHDPTQ</sequence>
<dbReference type="EMBL" id="JAHXDE010000005">
    <property type="protein sequence ID" value="MCT8506429.1"/>
    <property type="molecule type" value="Genomic_DNA"/>
</dbReference>
<organism evidence="3 4">
    <name type="scientific">Chromohalobacter moromii</name>
    <dbReference type="NCBI Taxonomy" id="2860329"/>
    <lineage>
        <taxon>Bacteria</taxon>
        <taxon>Pseudomonadati</taxon>
        <taxon>Pseudomonadota</taxon>
        <taxon>Gammaproteobacteria</taxon>
        <taxon>Oceanospirillales</taxon>
        <taxon>Halomonadaceae</taxon>
        <taxon>Chromohalobacter</taxon>
    </lineage>
</organism>
<evidence type="ECO:0000256" key="1">
    <source>
        <dbReference type="SAM" id="MobiDB-lite"/>
    </source>
</evidence>
<name>A0A9X3B4X9_9GAMM</name>
<dbReference type="AlphaFoldDB" id="A0A9X3B4X9"/>
<evidence type="ECO:0000313" key="4">
    <source>
        <dbReference type="Proteomes" id="UP001145353"/>
    </source>
</evidence>
<comment type="caution">
    <text evidence="3">The sequence shown here is derived from an EMBL/GenBank/DDBJ whole genome shotgun (WGS) entry which is preliminary data.</text>
</comment>
<dbReference type="GO" id="GO:0016787">
    <property type="term" value="F:hydrolase activity"/>
    <property type="evidence" value="ECO:0007669"/>
    <property type="project" value="UniProtKB-KW"/>
</dbReference>
<reference evidence="3" key="1">
    <citation type="submission" date="2021-07" db="EMBL/GenBank/DDBJ databases">
        <authorList>
            <person name="Luelf R.H."/>
        </authorList>
    </citation>
    <scope>NUCLEOTIDE SEQUENCE</scope>
    <source>
        <strain evidence="3">TMW 2.2304</strain>
    </source>
</reference>
<dbReference type="Pfam" id="PF00485">
    <property type="entry name" value="PRK"/>
    <property type="match status" value="1"/>
</dbReference>
<reference evidence="3" key="2">
    <citation type="journal article" date="2022" name="Syst. Appl. Microbiol.">
        <title>Chromohalobacter moromii sp. nov., a moderately halophilic bacterium isolated from lupine-based moromi fermentation.</title>
        <authorList>
            <person name="Lulf R.H."/>
            <person name="Hilgarth M."/>
            <person name="Ehrmann M.A."/>
        </authorList>
    </citation>
    <scope>NUCLEOTIDE SEQUENCE</scope>
    <source>
        <strain evidence="3">TMW 2.2304</strain>
    </source>
</reference>
<dbReference type="SUPFAM" id="SSF52540">
    <property type="entry name" value="P-loop containing nucleoside triphosphate hydrolases"/>
    <property type="match status" value="1"/>
</dbReference>
<protein>
    <submittedName>
        <fullName evidence="3">Nucleoside triphosphate hydrolase</fullName>
    </submittedName>
</protein>
<dbReference type="GO" id="GO:0016301">
    <property type="term" value="F:kinase activity"/>
    <property type="evidence" value="ECO:0007669"/>
    <property type="project" value="InterPro"/>
</dbReference>
<evidence type="ECO:0000313" key="3">
    <source>
        <dbReference type="EMBL" id="MCT8506429.1"/>
    </source>
</evidence>
<keyword evidence="4" id="KW-1185">Reference proteome</keyword>
<accession>A0A9X3B4X9</accession>
<feature type="region of interest" description="Disordered" evidence="1">
    <location>
        <begin position="216"/>
        <end position="241"/>
    </location>
</feature>
<gene>
    <name evidence="3" type="ORF">KZO87_13710</name>
</gene>
<evidence type="ECO:0000259" key="2">
    <source>
        <dbReference type="Pfam" id="PF00485"/>
    </source>
</evidence>
<dbReference type="InterPro" id="IPR027417">
    <property type="entry name" value="P-loop_NTPase"/>
</dbReference>